<dbReference type="EMBL" id="DS985226">
    <property type="protein sequence ID" value="EEY22690.1"/>
    <property type="molecule type" value="Genomic_DNA"/>
</dbReference>
<feature type="region of interest" description="Disordered" evidence="1">
    <location>
        <begin position="364"/>
        <end position="414"/>
    </location>
</feature>
<dbReference type="Proteomes" id="UP000008698">
    <property type="component" value="Unassembled WGS sequence"/>
</dbReference>
<dbReference type="GeneID" id="9534393"/>
<evidence type="ECO:0000313" key="3">
    <source>
        <dbReference type="Proteomes" id="UP000008698"/>
    </source>
</evidence>
<protein>
    <recommendedName>
        <fullName evidence="4">LIM zinc-binding domain-containing protein</fullName>
    </recommendedName>
</protein>
<evidence type="ECO:0000313" key="2">
    <source>
        <dbReference type="EMBL" id="EEY22690.1"/>
    </source>
</evidence>
<dbReference type="STRING" id="526221.C9SV75"/>
<dbReference type="OrthoDB" id="8062037at2759"/>
<reference evidence="3" key="1">
    <citation type="journal article" date="2011" name="PLoS Pathog.">
        <title>Comparative genomics yields insights into niche adaptation of plant vascular wilt pathogens.</title>
        <authorList>
            <person name="Klosterman S.J."/>
            <person name="Subbarao K.V."/>
            <person name="Kang S."/>
            <person name="Veronese P."/>
            <person name="Gold S.E."/>
            <person name="Thomma B.P.H.J."/>
            <person name="Chen Z."/>
            <person name="Henrissat B."/>
            <person name="Lee Y.-H."/>
            <person name="Park J."/>
            <person name="Garcia-Pedrajas M.D."/>
            <person name="Barbara D.J."/>
            <person name="Anchieta A."/>
            <person name="de Jonge R."/>
            <person name="Santhanam P."/>
            <person name="Maruthachalam K."/>
            <person name="Atallah Z."/>
            <person name="Amyotte S.G."/>
            <person name="Paz Z."/>
            <person name="Inderbitzin P."/>
            <person name="Hayes R.J."/>
            <person name="Heiman D.I."/>
            <person name="Young S."/>
            <person name="Zeng Q."/>
            <person name="Engels R."/>
            <person name="Galagan J."/>
            <person name="Cuomo C.A."/>
            <person name="Dobinson K.F."/>
            <person name="Ma L.-J."/>
        </authorList>
    </citation>
    <scope>NUCLEOTIDE SEQUENCE [LARGE SCALE GENOMIC DNA]</scope>
    <source>
        <strain evidence="3">VaMs.102 / ATCC MYA-4576 / FGSC 10136</strain>
    </source>
</reference>
<feature type="region of interest" description="Disordered" evidence="1">
    <location>
        <begin position="171"/>
        <end position="294"/>
    </location>
</feature>
<sequence>MPTWHAVELLCRGRYTGEESVCGEIVMRGEDCVSLGWCFWHRACYGCLLCGSRHIASGVKLEELFAHSDDDLKGSMGNNSGREIEEPPLCAHCIVEAELGGMDERAVVQKGLRRMDRVDGGLGRTRWEASQGQPLPLRIGSHQPGAPVIDATDVIEPQNSTIYVSINDPLGEPAFKPSPTKPIPRWMQMLPGNRRQYSPDASRRSTPISPSRVSSTSTQQLGPLPERTRTSSSISTVCPQKIFNPASTPPSLSPRVSSLARTSSGGSITDFHPRTVEDHMKRHTPSSWVSHEPLKRPSSRMAYIQGHQRTVTEVSASSAYATPPEFSFEEHNEIATLPCRPQPGLAGTMRSCHVAFDELPPQITQTRPPLSAPAVASSHKHDTVRPTARTPPPLSSEYLEKYRPIRSPSPRPLTITIKPTAATEAQRIESVAAPVISTDPSSAYGPTATVLQPSRTQDTVLRSRVAIQRAAGDQVPNSDCKRQSAVDGAGSMHSTGPEQQPNMRDRRHLRDELRRLFSGKQQGTR</sequence>
<organism evidence="3">
    <name type="scientific">Verticillium alfalfae (strain VaMs.102 / ATCC MYA-4576 / FGSC 10136)</name>
    <name type="common">Verticillium wilt of alfalfa</name>
    <name type="synonym">Verticillium albo-atrum</name>
    <dbReference type="NCBI Taxonomy" id="526221"/>
    <lineage>
        <taxon>Eukaryota</taxon>
        <taxon>Fungi</taxon>
        <taxon>Dikarya</taxon>
        <taxon>Ascomycota</taxon>
        <taxon>Pezizomycotina</taxon>
        <taxon>Sordariomycetes</taxon>
        <taxon>Hypocreomycetidae</taxon>
        <taxon>Glomerellales</taxon>
        <taxon>Plectosphaerellaceae</taxon>
        <taxon>Verticillium</taxon>
    </lineage>
</organism>
<evidence type="ECO:0000256" key="1">
    <source>
        <dbReference type="SAM" id="MobiDB-lite"/>
    </source>
</evidence>
<dbReference type="KEGG" id="val:VDBG_08800"/>
<name>C9SV75_VERA1</name>
<feature type="compositionally biased region" description="Polar residues" evidence="1">
    <location>
        <begin position="492"/>
        <end position="502"/>
    </location>
</feature>
<feature type="compositionally biased region" description="Polar residues" evidence="1">
    <location>
        <begin position="204"/>
        <end position="221"/>
    </location>
</feature>
<feature type="compositionally biased region" description="Polar residues" evidence="1">
    <location>
        <begin position="253"/>
        <end position="267"/>
    </location>
</feature>
<dbReference type="OMA" id="CWVCGEI"/>
<proteinExistence type="predicted"/>
<gene>
    <name evidence="2" type="ORF">VDBG_08800</name>
</gene>
<evidence type="ECO:0008006" key="4">
    <source>
        <dbReference type="Google" id="ProtNLM"/>
    </source>
</evidence>
<feature type="region of interest" description="Disordered" evidence="1">
    <location>
        <begin position="470"/>
        <end position="525"/>
    </location>
</feature>
<dbReference type="RefSeq" id="XP_003001004.1">
    <property type="nucleotide sequence ID" value="XM_003000958.1"/>
</dbReference>
<feature type="compositionally biased region" description="Basic and acidic residues" evidence="1">
    <location>
        <begin position="271"/>
        <end position="280"/>
    </location>
</feature>
<keyword evidence="3" id="KW-1185">Reference proteome</keyword>
<dbReference type="eggNOG" id="ENOG502RS72">
    <property type="taxonomic scope" value="Eukaryota"/>
</dbReference>
<dbReference type="HOGENOM" id="CLU_457242_0_0_1"/>
<dbReference type="AlphaFoldDB" id="C9SV75"/>
<accession>C9SV75</accession>